<dbReference type="Proteomes" id="UP001434737">
    <property type="component" value="Chromosome"/>
</dbReference>
<evidence type="ECO:0000256" key="1">
    <source>
        <dbReference type="ARBA" id="ARBA00010699"/>
    </source>
</evidence>
<reference evidence="7 8" key="1">
    <citation type="submission" date="2024-02" db="EMBL/GenBank/DDBJ databases">
        <title>Genome and pathogenicity analysis of Helicobacter mastomyrinus isolated from mice.</title>
        <authorList>
            <person name="Zhu L."/>
        </authorList>
    </citation>
    <scope>NUCLEOTIDE SEQUENCE [LARGE SCALE GENOMIC DNA]</scope>
    <source>
        <strain evidence="7 8">Hm-17</strain>
    </source>
</reference>
<proteinExistence type="inferred from homology"/>
<evidence type="ECO:0000313" key="7">
    <source>
        <dbReference type="EMBL" id="XAM17718.1"/>
    </source>
</evidence>
<dbReference type="EMBL" id="CP145316">
    <property type="protein sequence ID" value="XAM17718.1"/>
    <property type="molecule type" value="Genomic_DNA"/>
</dbReference>
<dbReference type="InterPro" id="IPR011034">
    <property type="entry name" value="Formyl_transferase-like_C_sf"/>
</dbReference>
<dbReference type="PANTHER" id="PTHR11138:SF5">
    <property type="entry name" value="METHIONYL-TRNA FORMYLTRANSFERASE, MITOCHONDRIAL"/>
    <property type="match status" value="1"/>
</dbReference>
<dbReference type="SUPFAM" id="SSF50486">
    <property type="entry name" value="FMT C-terminal domain-like"/>
    <property type="match status" value="1"/>
</dbReference>
<feature type="domain" description="Formyl transferase N-terminal" evidence="5">
    <location>
        <begin position="1"/>
        <end position="152"/>
    </location>
</feature>
<accession>A0ABZ3F687</accession>
<dbReference type="Pfam" id="PF02911">
    <property type="entry name" value="Formyl_trans_C"/>
    <property type="match status" value="1"/>
</dbReference>
<dbReference type="InterPro" id="IPR002376">
    <property type="entry name" value="Formyl_transf_N"/>
</dbReference>
<dbReference type="EC" id="2.1.2.9" evidence="2"/>
<evidence type="ECO:0000313" key="8">
    <source>
        <dbReference type="Proteomes" id="UP001434737"/>
    </source>
</evidence>
<dbReference type="SUPFAM" id="SSF53328">
    <property type="entry name" value="Formyltransferase"/>
    <property type="match status" value="1"/>
</dbReference>
<dbReference type="CDD" id="cd08704">
    <property type="entry name" value="Met_tRNA_FMT_C"/>
    <property type="match status" value="1"/>
</dbReference>
<dbReference type="Gene3D" id="3.40.50.12230">
    <property type="match status" value="1"/>
</dbReference>
<gene>
    <name evidence="7" type="ORF">V3I05_08505</name>
</gene>
<dbReference type="GO" id="GO:0004479">
    <property type="term" value="F:methionyl-tRNA formyltransferase activity"/>
    <property type="evidence" value="ECO:0007669"/>
    <property type="project" value="UniProtKB-EC"/>
</dbReference>
<dbReference type="InterPro" id="IPR041711">
    <property type="entry name" value="Met-tRNA-FMT_N"/>
</dbReference>
<comment type="similarity">
    <text evidence="1">Belongs to the Fmt family.</text>
</comment>
<sequence>MKIVCAGTPEFATDIFLPISKHHKILALICQPDKPFGRKGELKAPHTKAIFAPMGVEILQPTYIDDAFSEYIKSLKPDIILVVAYGKILSQHFLDIAPCINIHASILPSWRGASPLQQMILSQMPYFGVSAMYMNERLDSGEILGISYVENTQQNIIELSQQLAFHGANLALYVLKHLQSIEPLKQIDADSSYCAKIKKSCGCVQLDSALDVYCAYLAYCVWPHIFIQSANGYTLKFFDISLEESTQTHKVGEILHIESTYIIVGCARGSLRIGSVQQEGKNKLQSPLYLRGKHLKVGDVLC</sequence>
<evidence type="ECO:0000259" key="5">
    <source>
        <dbReference type="Pfam" id="PF00551"/>
    </source>
</evidence>
<name>A0ABZ3F687_9HELI</name>
<evidence type="ECO:0000256" key="3">
    <source>
        <dbReference type="ARBA" id="ARBA00022679"/>
    </source>
</evidence>
<dbReference type="PANTHER" id="PTHR11138">
    <property type="entry name" value="METHIONYL-TRNA FORMYLTRANSFERASE"/>
    <property type="match status" value="1"/>
</dbReference>
<dbReference type="CDD" id="cd08646">
    <property type="entry name" value="FMT_core_Met-tRNA-FMT_N"/>
    <property type="match status" value="1"/>
</dbReference>
<keyword evidence="4" id="KW-0648">Protein biosynthesis</keyword>
<dbReference type="InterPro" id="IPR005793">
    <property type="entry name" value="Formyl_trans_C"/>
</dbReference>
<organism evidence="7 8">
    <name type="scientific">Helicobacter mastomyrinus</name>
    <dbReference type="NCBI Taxonomy" id="287948"/>
    <lineage>
        <taxon>Bacteria</taxon>
        <taxon>Pseudomonadati</taxon>
        <taxon>Campylobacterota</taxon>
        <taxon>Epsilonproteobacteria</taxon>
        <taxon>Campylobacterales</taxon>
        <taxon>Helicobacteraceae</taxon>
        <taxon>Helicobacter</taxon>
    </lineage>
</organism>
<keyword evidence="8" id="KW-1185">Reference proteome</keyword>
<dbReference type="InterPro" id="IPR044135">
    <property type="entry name" value="Met-tRNA-FMT_C"/>
</dbReference>
<evidence type="ECO:0000256" key="2">
    <source>
        <dbReference type="ARBA" id="ARBA00012261"/>
    </source>
</evidence>
<evidence type="ECO:0000256" key="4">
    <source>
        <dbReference type="ARBA" id="ARBA00022917"/>
    </source>
</evidence>
<dbReference type="InterPro" id="IPR036477">
    <property type="entry name" value="Formyl_transf_N_sf"/>
</dbReference>
<dbReference type="RefSeq" id="WP_343353319.1">
    <property type="nucleotide sequence ID" value="NZ_CP145316.1"/>
</dbReference>
<feature type="domain" description="Formyl transferase C-terminal" evidence="6">
    <location>
        <begin position="196"/>
        <end position="293"/>
    </location>
</feature>
<keyword evidence="3 7" id="KW-0808">Transferase</keyword>
<dbReference type="Pfam" id="PF00551">
    <property type="entry name" value="Formyl_trans_N"/>
    <property type="match status" value="1"/>
</dbReference>
<evidence type="ECO:0000259" key="6">
    <source>
        <dbReference type="Pfam" id="PF02911"/>
    </source>
</evidence>
<protein>
    <recommendedName>
        <fullName evidence="2">methionyl-tRNA formyltransferase</fullName>
        <ecNumber evidence="2">2.1.2.9</ecNumber>
    </recommendedName>
</protein>